<name>A0ABW9IXQ6_STRGJ</name>
<protein>
    <recommendedName>
        <fullName evidence="3">Thymidylate kinase</fullName>
    </recommendedName>
</protein>
<accession>A0ABW9IXQ6</accession>
<dbReference type="Gene3D" id="3.40.50.300">
    <property type="entry name" value="P-loop containing nucleotide triphosphate hydrolases"/>
    <property type="match status" value="2"/>
</dbReference>
<reference evidence="1 2" key="1">
    <citation type="submission" date="2024-12" db="EMBL/GenBank/DDBJ databases">
        <title>Forecasting of Potato common scab and diversities of Pathogenic streptomyces spp. in china.</title>
        <authorList>
            <person name="Handique U."/>
            <person name="Wu J."/>
        </authorList>
    </citation>
    <scope>NUCLEOTIDE SEQUENCE [LARGE SCALE GENOMIC DNA]</scope>
    <source>
        <strain evidence="1 2">ZRIMU1585</strain>
    </source>
</reference>
<dbReference type="EMBL" id="JBJVNE010000042">
    <property type="protein sequence ID" value="MFM9653214.1"/>
    <property type="molecule type" value="Genomic_DNA"/>
</dbReference>
<evidence type="ECO:0000313" key="2">
    <source>
        <dbReference type="Proteomes" id="UP001631993"/>
    </source>
</evidence>
<organism evidence="1 2">
    <name type="scientific">Streptomyces galilaeus</name>
    <dbReference type="NCBI Taxonomy" id="33899"/>
    <lineage>
        <taxon>Bacteria</taxon>
        <taxon>Bacillati</taxon>
        <taxon>Actinomycetota</taxon>
        <taxon>Actinomycetes</taxon>
        <taxon>Kitasatosporales</taxon>
        <taxon>Streptomycetaceae</taxon>
        <taxon>Streptomyces</taxon>
    </lineage>
</organism>
<evidence type="ECO:0008006" key="3">
    <source>
        <dbReference type="Google" id="ProtNLM"/>
    </source>
</evidence>
<dbReference type="RefSeq" id="WP_150473794.1">
    <property type="nucleotide sequence ID" value="NZ_BMVS01000045.1"/>
</dbReference>
<dbReference type="InterPro" id="IPR027417">
    <property type="entry name" value="P-loop_NTPase"/>
</dbReference>
<evidence type="ECO:0000313" key="1">
    <source>
        <dbReference type="EMBL" id="MFM9653214.1"/>
    </source>
</evidence>
<comment type="caution">
    <text evidence="1">The sequence shown here is derived from an EMBL/GenBank/DDBJ whole genome shotgun (WGS) entry which is preliminary data.</text>
</comment>
<dbReference type="SUPFAM" id="SSF52540">
    <property type="entry name" value="P-loop containing nucleoside triphosphate hydrolases"/>
    <property type="match status" value="1"/>
</dbReference>
<gene>
    <name evidence="1" type="ORF">ACKI1S_44880</name>
</gene>
<sequence>MEVSEMRVAVVGIDGTGKTTVLRSMRETDGITAIHAIRAHEDPASPVAELSRMLADASAAADALGGVHLKLAALALQLHLYGPAERQAAGKGRTVLADRHPLIDPLVYLPLFGRIETDAEPGADVPAWWQKQDADAAQAVRTWLRECTGGEDPWSVGADLLQLGTRPPQEMFDGLVRRFGVAAPDAVLHLDLPVAEAVSRTRGRDRSHELHETTEFLTRARQGYAAVLEWLGAHRPEIAVRRIDCSGLSVPEAAEQVRQVLGDLGR</sequence>
<dbReference type="GeneID" id="93760756"/>
<keyword evidence="2" id="KW-1185">Reference proteome</keyword>
<proteinExistence type="predicted"/>
<dbReference type="Proteomes" id="UP001631993">
    <property type="component" value="Unassembled WGS sequence"/>
</dbReference>